<dbReference type="Proteomes" id="UP000823891">
    <property type="component" value="Unassembled WGS sequence"/>
</dbReference>
<comment type="caution">
    <text evidence="2">The sequence shown here is derived from an EMBL/GenBank/DDBJ whole genome shotgun (WGS) entry which is preliminary data.</text>
</comment>
<keyword evidence="1" id="KW-1133">Transmembrane helix</keyword>
<keyword evidence="1" id="KW-0812">Transmembrane</keyword>
<gene>
    <name evidence="2" type="ORF">H9761_12400</name>
</gene>
<protein>
    <submittedName>
        <fullName evidence="2">Uncharacterized protein</fullName>
    </submittedName>
</protein>
<dbReference type="EMBL" id="DWWS01000044">
    <property type="protein sequence ID" value="HJC24493.1"/>
    <property type="molecule type" value="Genomic_DNA"/>
</dbReference>
<sequence>MFFLKRLNRVLDVKKAEERFQEDMEKTFLEKKDRLAMILAALIVFVPALLLVVAVFGLVIYFFFFRFMM</sequence>
<accession>A0A9D2SQI5</accession>
<evidence type="ECO:0000313" key="2">
    <source>
        <dbReference type="EMBL" id="HJC24493.1"/>
    </source>
</evidence>
<evidence type="ECO:0000313" key="3">
    <source>
        <dbReference type="Proteomes" id="UP000823891"/>
    </source>
</evidence>
<dbReference type="AlphaFoldDB" id="A0A9D2SQI5"/>
<reference evidence="2" key="2">
    <citation type="submission" date="2021-04" db="EMBL/GenBank/DDBJ databases">
        <authorList>
            <person name="Gilroy R."/>
        </authorList>
    </citation>
    <scope>NUCLEOTIDE SEQUENCE</scope>
    <source>
        <strain evidence="2">USAMLcec2-132</strain>
    </source>
</reference>
<reference evidence="2" key="1">
    <citation type="journal article" date="2021" name="PeerJ">
        <title>Extensive microbial diversity within the chicken gut microbiome revealed by metagenomics and culture.</title>
        <authorList>
            <person name="Gilroy R."/>
            <person name="Ravi A."/>
            <person name="Getino M."/>
            <person name="Pursley I."/>
            <person name="Horton D.L."/>
            <person name="Alikhan N.F."/>
            <person name="Baker D."/>
            <person name="Gharbi K."/>
            <person name="Hall N."/>
            <person name="Watson M."/>
            <person name="Adriaenssens E.M."/>
            <person name="Foster-Nyarko E."/>
            <person name="Jarju S."/>
            <person name="Secka A."/>
            <person name="Antonio M."/>
            <person name="Oren A."/>
            <person name="Chaudhuri R.R."/>
            <person name="La Ragione R."/>
            <person name="Hildebrand F."/>
            <person name="Pallen M.J."/>
        </authorList>
    </citation>
    <scope>NUCLEOTIDE SEQUENCE</scope>
    <source>
        <strain evidence="2">USAMLcec2-132</strain>
    </source>
</reference>
<evidence type="ECO:0000256" key="1">
    <source>
        <dbReference type="SAM" id="Phobius"/>
    </source>
</evidence>
<organism evidence="2 3">
    <name type="scientific">Candidatus Eisenbergiella merdavium</name>
    <dbReference type="NCBI Taxonomy" id="2838551"/>
    <lineage>
        <taxon>Bacteria</taxon>
        <taxon>Bacillati</taxon>
        <taxon>Bacillota</taxon>
        <taxon>Clostridia</taxon>
        <taxon>Lachnospirales</taxon>
        <taxon>Lachnospiraceae</taxon>
        <taxon>Eisenbergiella</taxon>
    </lineage>
</organism>
<feature type="transmembrane region" description="Helical" evidence="1">
    <location>
        <begin position="35"/>
        <end position="64"/>
    </location>
</feature>
<proteinExistence type="predicted"/>
<name>A0A9D2SQI5_9FIRM</name>
<keyword evidence="1" id="KW-0472">Membrane</keyword>